<feature type="region of interest" description="Disordered" evidence="7">
    <location>
        <begin position="720"/>
        <end position="764"/>
    </location>
</feature>
<feature type="compositionally biased region" description="Polar residues" evidence="7">
    <location>
        <begin position="102"/>
        <end position="116"/>
    </location>
</feature>
<gene>
    <name evidence="8" type="ORF">RirG_166490</name>
</gene>
<dbReference type="STRING" id="1432141.A0A015K3D9"/>
<evidence type="ECO:0000256" key="6">
    <source>
        <dbReference type="ARBA" id="ARBA00023054"/>
    </source>
</evidence>
<feature type="region of interest" description="Disordered" evidence="7">
    <location>
        <begin position="1"/>
        <end position="27"/>
    </location>
</feature>
<feature type="compositionally biased region" description="Acidic residues" evidence="7">
    <location>
        <begin position="305"/>
        <end position="327"/>
    </location>
</feature>
<feature type="compositionally biased region" description="Basic and acidic residues" evidence="7">
    <location>
        <begin position="149"/>
        <end position="162"/>
    </location>
</feature>
<evidence type="ECO:0000256" key="4">
    <source>
        <dbReference type="ARBA" id="ARBA00020733"/>
    </source>
</evidence>
<feature type="compositionally biased region" description="Polar residues" evidence="7">
    <location>
        <begin position="720"/>
        <end position="736"/>
    </location>
</feature>
<dbReference type="EMBL" id="JEMT01024949">
    <property type="protein sequence ID" value="EXX61942.1"/>
    <property type="molecule type" value="Genomic_DNA"/>
</dbReference>
<name>A0A015K3D9_RHIIW</name>
<feature type="region of interest" description="Disordered" evidence="7">
    <location>
        <begin position="471"/>
        <end position="697"/>
    </location>
</feature>
<comment type="similarity">
    <text evidence="2">Belongs to the NST1 family.</text>
</comment>
<feature type="compositionally biased region" description="Polar residues" evidence="7">
    <location>
        <begin position="53"/>
        <end position="77"/>
    </location>
</feature>
<feature type="compositionally biased region" description="Basic and acidic residues" evidence="7">
    <location>
        <begin position="490"/>
        <end position="662"/>
    </location>
</feature>
<sequence>MMATSHTFPPEESLPHPPPNFQPQQINTKQVIYNKSGTKCMNIVKDPSGMPLSPTSPSTRDQNDSSPSHNPQNNNVPTKKKKKKKGKRKSTVDHVEEADIQVNGTHNNHIKTNYNSENEEEALDVDLEDEDEFFSDDDGYDPEAPEIPFPRKDSIANHDGDNNHAPTTPSKKKKKKKKNKNGLSMNQISDIHHNHPHHNHNHKSRKDGIWNTNNNEERQRIREFWLQLGEEERRSLVKVEKEAVLKKMKEQQKHSCSCSVCGKKRTAIEAELETLYDAYYEELESYANHQQQFGSSNIEYRNDAEFDDDDDDEEYEDDEDEDDEDYEGSEHDSDTRKEFFNNFGNSLTVKGGILTVADDLLKNDGKKFLEMMERLAERRMQREEDESAMDRGEYYDEDEDEDEDEYEEDGEEDNQTEEQRMEEGRRMFQIFAARMFEQRVLNAYREKVAQERQQKLLEELEEENRLKEERELKKLKEKERKKAKNRALKQQKEEERARREAERLAEEKAQRAEREKKLEEERKRREEERLKKEAERRQREEERQRKEEEKRRKAREEREREERRKKEQEAKERKEKEKEERERKEREEKARKEKEERRQREERERKQRELKEKERKEKEEQERKEREKKEREAKERERKEKEDQERKDREEKERKEREEKQKAVTLRQQQHHERKRTITPIGQPSAQPPPPPSISTPVIQNKPVVSMPNGMNWINYSSHEQHQPLPQHSINPQHVINSHLPPPPNHPNHPPPHPLFNPGGPQPQFGGQPVGIMNGPAGMTNEVANEVFTNTKKAINPPPQGTNTLQGINPTSSLFATGLGPIGMGVHPHHGGPPVPIHAHQVMRQQMPPPRGFNPIAPTPHLPGPSGVPPSVASTNLSLLNEAAVMSGNGNIGAGVTGNPQNGAFGGLPICGQGPLGPQTFNLGTQVPASSHIGPSVVVPNTPLAPIGHRRMSQHPEDSHVKAVQRPQPIQRPRRNSGTGQSLEIRTRSPPPGFGNMVGSGALLGDDKTNSMTNRRQSLAAGESSYFSNSLFSTAMPGESNPPQPSPSQNQQQQQHGTNRVSHRPVVGDNEWPPIRGRQNVTDNLLGESVSIGSNNNGNNNIGTNDIWASNFAGGQSLWYSEGNNNPTNRRVMGSRDFGIP</sequence>
<evidence type="ECO:0000256" key="3">
    <source>
        <dbReference type="ARBA" id="ARBA00015112"/>
    </source>
</evidence>
<comment type="subcellular location">
    <subcellularLocation>
        <location evidence="1">Cytoplasm</location>
    </subcellularLocation>
</comment>
<feature type="region of interest" description="Disordered" evidence="7">
    <location>
        <begin position="379"/>
        <end position="425"/>
    </location>
</feature>
<dbReference type="InterPro" id="IPR025279">
    <property type="entry name" value="NST1"/>
</dbReference>
<feature type="compositionally biased region" description="Basic and acidic residues" evidence="7">
    <location>
        <begin position="471"/>
        <end position="480"/>
    </location>
</feature>
<dbReference type="Pfam" id="PF13945">
    <property type="entry name" value="NST1"/>
    <property type="match status" value="1"/>
</dbReference>
<feature type="compositionally biased region" description="Basic and acidic residues" evidence="7">
    <location>
        <begin position="379"/>
        <end position="394"/>
    </location>
</feature>
<protein>
    <recommendedName>
        <fullName evidence="4">Stress response protein NST1</fullName>
    </recommendedName>
    <alternativeName>
        <fullName evidence="3">Stress response protein nst1</fullName>
    </alternativeName>
</protein>
<feature type="compositionally biased region" description="Pro residues" evidence="7">
    <location>
        <begin position="740"/>
        <end position="755"/>
    </location>
</feature>
<proteinExistence type="inferred from homology"/>
<keyword evidence="9" id="KW-1185">Reference proteome</keyword>
<feature type="compositionally biased region" description="Acidic residues" evidence="7">
    <location>
        <begin position="117"/>
        <end position="144"/>
    </location>
</feature>
<accession>A0A015K3D9</accession>
<dbReference type="EMBL" id="JEMT01024949">
    <property type="protein sequence ID" value="EXX61944.1"/>
    <property type="molecule type" value="Genomic_DNA"/>
</dbReference>
<dbReference type="AlphaFoldDB" id="A0A015K3D9"/>
<dbReference type="OrthoDB" id="21629at2759"/>
<evidence type="ECO:0000256" key="7">
    <source>
        <dbReference type="SAM" id="MobiDB-lite"/>
    </source>
</evidence>
<comment type="caution">
    <text evidence="8">The sequence shown here is derived from an EMBL/GenBank/DDBJ whole genome shotgun (WGS) entry which is preliminary data.</text>
</comment>
<evidence type="ECO:0000256" key="5">
    <source>
        <dbReference type="ARBA" id="ARBA00022490"/>
    </source>
</evidence>
<evidence type="ECO:0000313" key="9">
    <source>
        <dbReference type="Proteomes" id="UP000022910"/>
    </source>
</evidence>
<feature type="compositionally biased region" description="Basic and acidic residues" evidence="7">
    <location>
        <begin position="328"/>
        <end position="337"/>
    </location>
</feature>
<feature type="compositionally biased region" description="Acidic residues" evidence="7">
    <location>
        <begin position="395"/>
        <end position="416"/>
    </location>
</feature>
<feature type="compositionally biased region" description="Basic residues" evidence="7">
    <location>
        <begin position="194"/>
        <end position="205"/>
    </location>
</feature>
<reference evidence="8 9" key="1">
    <citation type="submission" date="2014-02" db="EMBL/GenBank/DDBJ databases">
        <title>Single nucleus genome sequencing reveals high similarity among nuclei of an endomycorrhizal fungus.</title>
        <authorList>
            <person name="Lin K."/>
            <person name="Geurts R."/>
            <person name="Zhang Z."/>
            <person name="Limpens E."/>
            <person name="Saunders D.G."/>
            <person name="Mu D."/>
            <person name="Pang E."/>
            <person name="Cao H."/>
            <person name="Cha H."/>
            <person name="Lin T."/>
            <person name="Zhou Q."/>
            <person name="Shang Y."/>
            <person name="Li Y."/>
            <person name="Ivanov S."/>
            <person name="Sharma T."/>
            <person name="Velzen R.V."/>
            <person name="Ruijter N.D."/>
            <person name="Aanen D.K."/>
            <person name="Win J."/>
            <person name="Kamoun S."/>
            <person name="Bisseling T."/>
            <person name="Huang S."/>
        </authorList>
    </citation>
    <scope>NUCLEOTIDE SEQUENCE [LARGE SCALE GENOMIC DNA]</scope>
    <source>
        <strain evidence="8">DAOM 197198w</strain>
        <strain evidence="9">DAOM197198w</strain>
    </source>
</reference>
<keyword evidence="5" id="KW-0963">Cytoplasm</keyword>
<dbReference type="Proteomes" id="UP000022910">
    <property type="component" value="Unassembled WGS sequence"/>
</dbReference>
<evidence type="ECO:0000256" key="2">
    <source>
        <dbReference type="ARBA" id="ARBA00007112"/>
    </source>
</evidence>
<feature type="region of interest" description="Disordered" evidence="7">
    <location>
        <begin position="294"/>
        <end position="337"/>
    </location>
</feature>
<feature type="compositionally biased region" description="Basic residues" evidence="7">
    <location>
        <begin position="170"/>
        <end position="180"/>
    </location>
</feature>
<evidence type="ECO:0000313" key="8">
    <source>
        <dbReference type="EMBL" id="EXX61944.1"/>
    </source>
</evidence>
<organism evidence="8 9">
    <name type="scientific">Rhizophagus irregularis (strain DAOM 197198w)</name>
    <name type="common">Glomus intraradices</name>
    <dbReference type="NCBI Taxonomy" id="1432141"/>
    <lineage>
        <taxon>Eukaryota</taxon>
        <taxon>Fungi</taxon>
        <taxon>Fungi incertae sedis</taxon>
        <taxon>Mucoromycota</taxon>
        <taxon>Glomeromycotina</taxon>
        <taxon>Glomeromycetes</taxon>
        <taxon>Glomerales</taxon>
        <taxon>Glomeraceae</taxon>
        <taxon>Rhizophagus</taxon>
    </lineage>
</organism>
<feature type="region of interest" description="Disordered" evidence="7">
    <location>
        <begin position="40"/>
        <end position="209"/>
    </location>
</feature>
<feature type="compositionally biased region" description="Basic residues" evidence="7">
    <location>
        <begin position="78"/>
        <end position="89"/>
    </location>
</feature>
<keyword evidence="6" id="KW-0175">Coiled coil</keyword>
<feature type="region of interest" description="Disordered" evidence="7">
    <location>
        <begin position="950"/>
        <end position="1010"/>
    </location>
</feature>
<feature type="region of interest" description="Disordered" evidence="7">
    <location>
        <begin position="1030"/>
        <end position="1078"/>
    </location>
</feature>
<evidence type="ECO:0000256" key="1">
    <source>
        <dbReference type="ARBA" id="ARBA00004496"/>
    </source>
</evidence>
<dbReference type="GO" id="GO:0005737">
    <property type="term" value="C:cytoplasm"/>
    <property type="evidence" value="ECO:0007669"/>
    <property type="project" value="UniProtKB-SubCell"/>
</dbReference>